<keyword evidence="2 4" id="KW-0863">Zinc-finger</keyword>
<feature type="zinc finger region" description="C3H1-type" evidence="4">
    <location>
        <begin position="76"/>
        <end position="104"/>
    </location>
</feature>
<keyword evidence="3 4" id="KW-0862">Zinc</keyword>
<sequence length="169" mass="18382">MERVVVIERKTFLDVEVRSSATSRTRSWGPGDRIPRLAPVLFDLGSRLKGSTTTCEDVSDPATVTRESSTEPSPTQTSTDPCVFFSSQRGCALGAACGFRHGAGEITGPRPRKVTRDKLKAVIARVCKNLEDPTTHAKLQKLAGGCHYLRSLIIQKLNDDASSCARRHG</sequence>
<dbReference type="GO" id="GO:0008270">
    <property type="term" value="F:zinc ion binding"/>
    <property type="evidence" value="ECO:0007669"/>
    <property type="project" value="UniProtKB-KW"/>
</dbReference>
<feature type="compositionally biased region" description="Low complexity" evidence="5">
    <location>
        <begin position="63"/>
        <end position="79"/>
    </location>
</feature>
<evidence type="ECO:0000256" key="1">
    <source>
        <dbReference type="ARBA" id="ARBA00022723"/>
    </source>
</evidence>
<gene>
    <name evidence="7" type="ORF">EVOR1521_LOCUS11480</name>
</gene>
<protein>
    <recommendedName>
        <fullName evidence="6">C3H1-type domain-containing protein</fullName>
    </recommendedName>
</protein>
<dbReference type="Proteomes" id="UP001178507">
    <property type="component" value="Unassembled WGS sequence"/>
</dbReference>
<keyword evidence="1 4" id="KW-0479">Metal-binding</keyword>
<comment type="caution">
    <text evidence="7">The sequence shown here is derived from an EMBL/GenBank/DDBJ whole genome shotgun (WGS) entry which is preliminary data.</text>
</comment>
<dbReference type="AlphaFoldDB" id="A0AA36IBP9"/>
<dbReference type="PROSITE" id="PS50103">
    <property type="entry name" value="ZF_C3H1"/>
    <property type="match status" value="1"/>
</dbReference>
<evidence type="ECO:0000313" key="8">
    <source>
        <dbReference type="Proteomes" id="UP001178507"/>
    </source>
</evidence>
<evidence type="ECO:0000256" key="2">
    <source>
        <dbReference type="ARBA" id="ARBA00022771"/>
    </source>
</evidence>
<evidence type="ECO:0000256" key="3">
    <source>
        <dbReference type="ARBA" id="ARBA00022833"/>
    </source>
</evidence>
<proteinExistence type="predicted"/>
<organism evidence="7 8">
    <name type="scientific">Effrenium voratum</name>
    <dbReference type="NCBI Taxonomy" id="2562239"/>
    <lineage>
        <taxon>Eukaryota</taxon>
        <taxon>Sar</taxon>
        <taxon>Alveolata</taxon>
        <taxon>Dinophyceae</taxon>
        <taxon>Suessiales</taxon>
        <taxon>Symbiodiniaceae</taxon>
        <taxon>Effrenium</taxon>
    </lineage>
</organism>
<evidence type="ECO:0000313" key="7">
    <source>
        <dbReference type="EMBL" id="CAJ1384665.1"/>
    </source>
</evidence>
<feature type="region of interest" description="Disordered" evidence="5">
    <location>
        <begin position="50"/>
        <end position="80"/>
    </location>
</feature>
<accession>A0AA36IBP9</accession>
<feature type="domain" description="C3H1-type" evidence="6">
    <location>
        <begin position="76"/>
        <end position="104"/>
    </location>
</feature>
<dbReference type="InterPro" id="IPR036855">
    <property type="entry name" value="Znf_CCCH_sf"/>
</dbReference>
<keyword evidence="8" id="KW-1185">Reference proteome</keyword>
<name>A0AA36IBP9_9DINO</name>
<evidence type="ECO:0000256" key="4">
    <source>
        <dbReference type="PROSITE-ProRule" id="PRU00723"/>
    </source>
</evidence>
<evidence type="ECO:0000259" key="6">
    <source>
        <dbReference type="PROSITE" id="PS50103"/>
    </source>
</evidence>
<reference evidence="7" key="1">
    <citation type="submission" date="2023-08" db="EMBL/GenBank/DDBJ databases">
        <authorList>
            <person name="Chen Y."/>
            <person name="Shah S."/>
            <person name="Dougan E. K."/>
            <person name="Thang M."/>
            <person name="Chan C."/>
        </authorList>
    </citation>
    <scope>NUCLEOTIDE SEQUENCE</scope>
</reference>
<dbReference type="InterPro" id="IPR000571">
    <property type="entry name" value="Znf_CCCH"/>
</dbReference>
<evidence type="ECO:0000256" key="5">
    <source>
        <dbReference type="SAM" id="MobiDB-lite"/>
    </source>
</evidence>
<dbReference type="SUPFAM" id="SSF90229">
    <property type="entry name" value="CCCH zinc finger"/>
    <property type="match status" value="1"/>
</dbReference>
<dbReference type="EMBL" id="CAUJNA010001136">
    <property type="protein sequence ID" value="CAJ1384665.1"/>
    <property type="molecule type" value="Genomic_DNA"/>
</dbReference>